<dbReference type="EMBL" id="GHES01031118">
    <property type="protein sequence ID" value="MPA61677.1"/>
    <property type="molecule type" value="Transcribed_RNA"/>
</dbReference>
<dbReference type="PANTHER" id="PTHR31719:SF94">
    <property type="entry name" value="PROTEIN ATAF2"/>
    <property type="match status" value="1"/>
</dbReference>
<dbReference type="AlphaFoldDB" id="A0A5B7AY69"/>
<dbReference type="Pfam" id="PF02365">
    <property type="entry name" value="NAM"/>
    <property type="match status" value="1"/>
</dbReference>
<gene>
    <name evidence="7" type="ORF">Din_031118</name>
</gene>
<evidence type="ECO:0000256" key="5">
    <source>
        <dbReference type="SAM" id="MobiDB-lite"/>
    </source>
</evidence>
<organism evidence="7">
    <name type="scientific">Davidia involucrata</name>
    <name type="common">Dove tree</name>
    <dbReference type="NCBI Taxonomy" id="16924"/>
    <lineage>
        <taxon>Eukaryota</taxon>
        <taxon>Viridiplantae</taxon>
        <taxon>Streptophyta</taxon>
        <taxon>Embryophyta</taxon>
        <taxon>Tracheophyta</taxon>
        <taxon>Spermatophyta</taxon>
        <taxon>Magnoliopsida</taxon>
        <taxon>eudicotyledons</taxon>
        <taxon>Gunneridae</taxon>
        <taxon>Pentapetalae</taxon>
        <taxon>asterids</taxon>
        <taxon>Cornales</taxon>
        <taxon>Nyssaceae</taxon>
        <taxon>Davidia</taxon>
    </lineage>
</organism>
<evidence type="ECO:0000256" key="2">
    <source>
        <dbReference type="ARBA" id="ARBA00023125"/>
    </source>
</evidence>
<dbReference type="Gene3D" id="2.170.150.80">
    <property type="entry name" value="NAC domain"/>
    <property type="match status" value="1"/>
</dbReference>
<dbReference type="PROSITE" id="PS51005">
    <property type="entry name" value="NAC"/>
    <property type="match status" value="1"/>
</dbReference>
<accession>A0A5B7AY69</accession>
<evidence type="ECO:0000256" key="4">
    <source>
        <dbReference type="ARBA" id="ARBA00023242"/>
    </source>
</evidence>
<reference evidence="7" key="1">
    <citation type="submission" date="2019-08" db="EMBL/GenBank/DDBJ databases">
        <title>Reference gene set and small RNA set construction with multiple tissues from Davidia involucrata Baill.</title>
        <authorList>
            <person name="Yang H."/>
            <person name="Zhou C."/>
            <person name="Li G."/>
            <person name="Wang J."/>
            <person name="Gao P."/>
            <person name="Wang M."/>
            <person name="Wang R."/>
            <person name="Zhao Y."/>
        </authorList>
    </citation>
    <scope>NUCLEOTIDE SEQUENCE</scope>
    <source>
        <tissue evidence="7">Mixed with DoveR01_LX</tissue>
    </source>
</reference>
<evidence type="ECO:0000256" key="3">
    <source>
        <dbReference type="ARBA" id="ARBA00023163"/>
    </source>
</evidence>
<keyword evidence="4" id="KW-0539">Nucleus</keyword>
<keyword evidence="3" id="KW-0804">Transcription</keyword>
<proteinExistence type="predicted"/>
<keyword evidence="2" id="KW-0238">DNA-binding</keyword>
<protein>
    <recommendedName>
        <fullName evidence="6">NAC domain-containing protein</fullName>
    </recommendedName>
</protein>
<dbReference type="PANTHER" id="PTHR31719">
    <property type="entry name" value="NAC TRANSCRIPTION FACTOR 56"/>
    <property type="match status" value="1"/>
</dbReference>
<feature type="region of interest" description="Disordered" evidence="5">
    <location>
        <begin position="1"/>
        <end position="40"/>
    </location>
</feature>
<dbReference type="InterPro" id="IPR036093">
    <property type="entry name" value="NAC_dom_sf"/>
</dbReference>
<evidence type="ECO:0000256" key="1">
    <source>
        <dbReference type="ARBA" id="ARBA00023015"/>
    </source>
</evidence>
<name>A0A5B7AY69_DAVIN</name>
<evidence type="ECO:0000313" key="7">
    <source>
        <dbReference type="EMBL" id="MPA61677.1"/>
    </source>
</evidence>
<sequence length="222" mass="25937">MAKKSEKNENRRESLRKVKECLKKKAKEAPKQKAKEAKKANVELTDAQKLALIEETRKRDYELIPKIERARKDRIVDTFLNIGYVFSPEEGKLLDYHLRNKIMDEPMDYCPIKEVNVYANHPQALTGKSKVWYFFTRSRPNEIQPGIDVQGHWIFGEKNDIFYQDKKVGVKQVVEYCEAGHKSEYKIIEYQLDPAPDYMKTGLWFVCKLYNDGSCVDVHSGP</sequence>
<feature type="domain" description="NAC" evidence="6">
    <location>
        <begin position="80"/>
        <end position="212"/>
    </location>
</feature>
<evidence type="ECO:0000259" key="6">
    <source>
        <dbReference type="PROSITE" id="PS51005"/>
    </source>
</evidence>
<dbReference type="InterPro" id="IPR003441">
    <property type="entry name" value="NAC-dom"/>
</dbReference>
<dbReference type="GO" id="GO:0006355">
    <property type="term" value="P:regulation of DNA-templated transcription"/>
    <property type="evidence" value="ECO:0007669"/>
    <property type="project" value="InterPro"/>
</dbReference>
<keyword evidence="1" id="KW-0805">Transcription regulation</keyword>
<dbReference type="SUPFAM" id="SSF101941">
    <property type="entry name" value="NAC domain"/>
    <property type="match status" value="1"/>
</dbReference>
<dbReference type="GO" id="GO:0003677">
    <property type="term" value="F:DNA binding"/>
    <property type="evidence" value="ECO:0007669"/>
    <property type="project" value="UniProtKB-KW"/>
</dbReference>